<feature type="chain" id="PRO_5002152973" description="Glutamine cyclotransferase" evidence="1">
    <location>
        <begin position="24"/>
        <end position="286"/>
    </location>
</feature>
<protein>
    <recommendedName>
        <fullName evidence="4">Glutamine cyclotransferase</fullName>
    </recommendedName>
</protein>
<feature type="signal peptide" evidence="1">
    <location>
        <begin position="1"/>
        <end position="23"/>
    </location>
</feature>
<keyword evidence="3" id="KW-1185">Reference proteome</keyword>
<dbReference type="RefSeq" id="WP_039139984.1">
    <property type="nucleotide sequence ID" value="NZ_JSVC01000012.1"/>
</dbReference>
<dbReference type="Pfam" id="PF05096">
    <property type="entry name" value="Glu_cyclase_2"/>
    <property type="match status" value="1"/>
</dbReference>
<evidence type="ECO:0000256" key="1">
    <source>
        <dbReference type="SAM" id="SignalP"/>
    </source>
</evidence>
<evidence type="ECO:0000313" key="3">
    <source>
        <dbReference type="Proteomes" id="UP000031408"/>
    </source>
</evidence>
<dbReference type="OrthoDB" id="9783700at2"/>
<sequence>MNHLKFAASLFVLSLLGVACNNADNTSGSEESTSATAGSLPAPPALRFNVLNVFPHDTSSFTQGLLFYKGQLMESTGGQPGVNAYRSWVGKVDLQTGKADKKIFLDTAYFGEGIATLNDKLYQLTWSGKKGFVYDAATLKKEQEFPLKTEGWGVTTDSTYLIVSDGSSNLYYLDPKDFSTKRVLGVTDNNGPVNNLNELEYINGHIYANKWQTNYILKIDPSNGQVIGRADLTGLLLQYGKGNISREKYNDANGEAVLNGIAYDPGTKKLYVTGKLWPNLFEIDLQ</sequence>
<evidence type="ECO:0008006" key="4">
    <source>
        <dbReference type="Google" id="ProtNLM"/>
    </source>
</evidence>
<organism evidence="2 3">
    <name type="scientific">Flavihumibacter solisilvae</name>
    <dbReference type="NCBI Taxonomy" id="1349421"/>
    <lineage>
        <taxon>Bacteria</taxon>
        <taxon>Pseudomonadati</taxon>
        <taxon>Bacteroidota</taxon>
        <taxon>Chitinophagia</taxon>
        <taxon>Chitinophagales</taxon>
        <taxon>Chitinophagaceae</taxon>
        <taxon>Flavihumibacter</taxon>
    </lineage>
</organism>
<dbReference type="InterPro" id="IPR011044">
    <property type="entry name" value="Quino_amine_DH_bsu"/>
</dbReference>
<keyword evidence="1" id="KW-0732">Signal</keyword>
<evidence type="ECO:0000313" key="2">
    <source>
        <dbReference type="EMBL" id="KIC94481.1"/>
    </source>
</evidence>
<dbReference type="AlphaFoldDB" id="A0A0C1L4H1"/>
<accession>A0A0C1L4H1</accession>
<dbReference type="STRING" id="1349421.OI18_11440"/>
<dbReference type="Proteomes" id="UP000031408">
    <property type="component" value="Unassembled WGS sequence"/>
</dbReference>
<dbReference type="EMBL" id="JSVC01000012">
    <property type="protein sequence ID" value="KIC94481.1"/>
    <property type="molecule type" value="Genomic_DNA"/>
</dbReference>
<dbReference type="PROSITE" id="PS51257">
    <property type="entry name" value="PROKAR_LIPOPROTEIN"/>
    <property type="match status" value="1"/>
</dbReference>
<dbReference type="GO" id="GO:0016603">
    <property type="term" value="F:glutaminyl-peptide cyclotransferase activity"/>
    <property type="evidence" value="ECO:0007669"/>
    <property type="project" value="InterPro"/>
</dbReference>
<reference evidence="2 3" key="1">
    <citation type="submission" date="2014-11" db="EMBL/GenBank/DDBJ databases">
        <title>Genome sequence of Flavihumibacter solisilvae 3-3.</title>
        <authorList>
            <person name="Zhou G."/>
            <person name="Li M."/>
            <person name="Wang G."/>
        </authorList>
    </citation>
    <scope>NUCLEOTIDE SEQUENCE [LARGE SCALE GENOMIC DNA]</scope>
    <source>
        <strain evidence="2 3">3-3</strain>
    </source>
</reference>
<name>A0A0C1L4H1_9BACT</name>
<gene>
    <name evidence="2" type="ORF">OI18_11440</name>
</gene>
<dbReference type="PANTHER" id="PTHR31270">
    <property type="entry name" value="GLUTAMINYL-PEPTIDE CYCLOTRANSFERASE"/>
    <property type="match status" value="1"/>
</dbReference>
<dbReference type="Gene3D" id="2.130.10.10">
    <property type="entry name" value="YVTN repeat-like/Quinoprotein amine dehydrogenase"/>
    <property type="match status" value="1"/>
</dbReference>
<dbReference type="PANTHER" id="PTHR31270:SF1">
    <property type="entry name" value="GLUTAMINYL-PEPTIDE CYCLOTRANSFERASE"/>
    <property type="match status" value="1"/>
</dbReference>
<proteinExistence type="predicted"/>
<comment type="caution">
    <text evidence="2">The sequence shown here is derived from an EMBL/GenBank/DDBJ whole genome shotgun (WGS) entry which is preliminary data.</text>
</comment>
<dbReference type="SUPFAM" id="SSF50969">
    <property type="entry name" value="YVTN repeat-like/Quinoprotein amine dehydrogenase"/>
    <property type="match status" value="1"/>
</dbReference>
<dbReference type="InterPro" id="IPR015943">
    <property type="entry name" value="WD40/YVTN_repeat-like_dom_sf"/>
</dbReference>
<dbReference type="InterPro" id="IPR007788">
    <property type="entry name" value="QCT"/>
</dbReference>